<dbReference type="AlphaFoldDB" id="A0A0F7ICY2"/>
<evidence type="ECO:0000313" key="1">
    <source>
        <dbReference type="EMBL" id="AKF15967.1"/>
    </source>
</evidence>
<organism evidence="2">
    <name type="scientific">Rhodococcus hoagii</name>
    <name type="common">Corynebacterium equii</name>
    <dbReference type="NCBI Taxonomy" id="43767"/>
    <lineage>
        <taxon>Bacteria</taxon>
        <taxon>Bacillati</taxon>
        <taxon>Actinomycetota</taxon>
        <taxon>Actinomycetes</taxon>
        <taxon>Mycobacteriales</taxon>
        <taxon>Nocardiaceae</taxon>
        <taxon>Prescottella</taxon>
    </lineage>
</organism>
<dbReference type="EMBL" id="KF439868">
    <property type="protein sequence ID" value="AKG90467.1"/>
    <property type="molecule type" value="Genomic_DNA"/>
</dbReference>
<proteinExistence type="predicted"/>
<keyword evidence="2" id="KW-0614">Plasmid</keyword>
<geneLocation type="plasmid" evidence="1">
    <name>pVAPN2012</name>
</geneLocation>
<gene>
    <name evidence="1" type="ORF">pVAPN2012_0080</name>
    <name evidence="2" type="ORF">pVAPN_0080</name>
</gene>
<dbReference type="EMBL" id="KP851975">
    <property type="protein sequence ID" value="AKF15967.1"/>
    <property type="molecule type" value="Genomic_DNA"/>
</dbReference>
<name>A0A0F7ICY2_RHOHA</name>
<dbReference type="RefSeq" id="WP_172685818.1">
    <property type="nucleotide sequence ID" value="NZ_AP024182.1"/>
</dbReference>
<evidence type="ECO:0000313" key="2">
    <source>
        <dbReference type="EMBL" id="AKG90467.1"/>
    </source>
</evidence>
<protein>
    <submittedName>
        <fullName evidence="2">Uncharacterized protein</fullName>
    </submittedName>
</protein>
<geneLocation type="plasmid" evidence="2">
    <name>pVAPN1571</name>
</geneLocation>
<sequence length="101" mass="11193">MTRRIVHAESVDMAVTVDGETFDDRADVRALSRSDRTGLGRGRKVQIAFGLHTDPESPWYGDEPTLELTPERAAALRDALDRCLRAADTETVVHVKFDPTA</sequence>
<reference evidence="2" key="1">
    <citation type="journal article" date="2015" name="Infect. Immun.">
        <title>An Invertron-Like Linear Plasmid Mediates Intracellular Survival and Virulence in Bovine Isolates of Rhodococcus equi.</title>
        <authorList>
            <person name="Valero-Rello A."/>
            <person name="Hapeshi A."/>
            <person name="Anastasi E."/>
            <person name="Alvarez S."/>
            <person name="Scortti M."/>
            <person name="Meijer W.G."/>
            <person name="MacArthur I."/>
            <person name="Vazquez-Boland J.A."/>
        </authorList>
    </citation>
    <scope>NUCLEOTIDE SEQUENCE</scope>
    <source>
        <strain evidence="2">PAM1571</strain>
        <strain evidence="1">PAM2012</strain>
        <plasmid evidence="2">pVAPN1571</plasmid>
        <plasmid evidence="1">pVAPN2012</plasmid>
    </source>
</reference>
<accession>A0A0F7ICY2</accession>